<feature type="chain" id="PRO_5047446762" description="Adhesin domain-containing protein" evidence="1">
    <location>
        <begin position="29"/>
        <end position="447"/>
    </location>
</feature>
<gene>
    <name evidence="2" type="ORF">JIV24_04260</name>
</gene>
<keyword evidence="3" id="KW-1185">Reference proteome</keyword>
<keyword evidence="1" id="KW-0732">Signal</keyword>
<dbReference type="Proteomes" id="UP000605676">
    <property type="component" value="Unassembled WGS sequence"/>
</dbReference>
<evidence type="ECO:0000313" key="3">
    <source>
        <dbReference type="Proteomes" id="UP000605676"/>
    </source>
</evidence>
<feature type="signal peptide" evidence="1">
    <location>
        <begin position="1"/>
        <end position="28"/>
    </location>
</feature>
<protein>
    <recommendedName>
        <fullName evidence="4">Adhesin domain-containing protein</fullName>
    </recommendedName>
</protein>
<evidence type="ECO:0000256" key="1">
    <source>
        <dbReference type="SAM" id="SignalP"/>
    </source>
</evidence>
<sequence length="447" mass="49913">MKINQNRSGFKGLILGLIVIAASVNVLAQDGETITLNKAVKLGSSANVELNLYDLKAVVMPSSKNEIRIELDYIATGKEEEVKRLKALMASSILKGASGSSDATVELTFQKNFDLEIMGKRWSKVTFNSDKKETIKLKNFKIMRCEIWLPSTANVSLDAKYSQLRFDDVLKGNFELDLYDGQLQLKDVTGYLKGDAKYSQIKGGSFSDIDLDIYECEVSVGNTTTCNLDAKYSTIKVGETQRLILDIYEGGLSGIRAEKAQIKNKYASININELAELKLDAYEGGLEVGKMQELTLSAKYLEVSLGHVEDFRMNEGYENEISIEKVKRLVSRNGKYNEFSIGSLGQALIHSGYEDEIEIENIASDFLKIELSGKYIEAGLVFINPPPYVLAGKIQYPGIDIKESDYEIRRKIGDDNHLEFLYEFGTVKESSSIINIEGYEMDISIQN</sequence>
<reference evidence="2 3" key="1">
    <citation type="submission" date="2021-01" db="EMBL/GenBank/DDBJ databases">
        <title>Carboxyliciviraga sp.nov., isolated from coastal sediments.</title>
        <authorList>
            <person name="Lu D."/>
            <person name="Zhang T."/>
        </authorList>
    </citation>
    <scope>NUCLEOTIDE SEQUENCE [LARGE SCALE GENOMIC DNA]</scope>
    <source>
        <strain evidence="2 3">N1Y132</strain>
    </source>
</reference>
<accession>A0ABS1HH68</accession>
<evidence type="ECO:0000313" key="2">
    <source>
        <dbReference type="EMBL" id="MBK3516544.1"/>
    </source>
</evidence>
<organism evidence="2 3">
    <name type="scientific">Carboxylicivirga marina</name>
    <dbReference type="NCBI Taxonomy" id="2800988"/>
    <lineage>
        <taxon>Bacteria</taxon>
        <taxon>Pseudomonadati</taxon>
        <taxon>Bacteroidota</taxon>
        <taxon>Bacteroidia</taxon>
        <taxon>Marinilabiliales</taxon>
        <taxon>Marinilabiliaceae</taxon>
        <taxon>Carboxylicivirga</taxon>
    </lineage>
</organism>
<name>A0ABS1HH68_9BACT</name>
<proteinExistence type="predicted"/>
<dbReference type="EMBL" id="JAENRR010000007">
    <property type="protein sequence ID" value="MBK3516544.1"/>
    <property type="molecule type" value="Genomic_DNA"/>
</dbReference>
<dbReference type="RefSeq" id="WP_200463775.1">
    <property type="nucleotide sequence ID" value="NZ_JAENRR010000007.1"/>
</dbReference>
<evidence type="ECO:0008006" key="4">
    <source>
        <dbReference type="Google" id="ProtNLM"/>
    </source>
</evidence>
<comment type="caution">
    <text evidence="2">The sequence shown here is derived from an EMBL/GenBank/DDBJ whole genome shotgun (WGS) entry which is preliminary data.</text>
</comment>